<evidence type="ECO:0000313" key="3">
    <source>
        <dbReference type="EMBL" id="MXR51831.1"/>
    </source>
</evidence>
<dbReference type="OrthoDB" id="105697at2157"/>
<dbReference type="EMBL" id="WUUT01000003">
    <property type="protein sequence ID" value="MXR51831.1"/>
    <property type="molecule type" value="Genomic_DNA"/>
</dbReference>
<accession>A0A6B0T9B1</accession>
<comment type="similarity">
    <text evidence="1">Belongs to the universal stress protein A family.</text>
</comment>
<dbReference type="InterPro" id="IPR006015">
    <property type="entry name" value="Universal_stress_UspA"/>
</dbReference>
<comment type="caution">
    <text evidence="3">The sequence shown here is derived from an EMBL/GenBank/DDBJ whole genome shotgun (WGS) entry which is preliminary data.</text>
</comment>
<dbReference type="CDD" id="cd00293">
    <property type="entry name" value="USP-like"/>
    <property type="match status" value="1"/>
</dbReference>
<evidence type="ECO:0000313" key="4">
    <source>
        <dbReference type="Proteomes" id="UP000466535"/>
    </source>
</evidence>
<dbReference type="InterPro" id="IPR006016">
    <property type="entry name" value="UspA"/>
</dbReference>
<reference evidence="3 4" key="1">
    <citation type="submission" date="2019-12" db="EMBL/GenBank/DDBJ databases">
        <title>Isolation and characterization of three novel carbon monoxide-oxidizing members of Halobacteria from salione crusts and soils.</title>
        <authorList>
            <person name="Myers M.R."/>
            <person name="King G.M."/>
        </authorList>
    </citation>
    <scope>NUCLEOTIDE SEQUENCE [LARGE SCALE GENOMIC DNA]</scope>
    <source>
        <strain evidence="3 4">WSH3</strain>
    </source>
</reference>
<dbReference type="PRINTS" id="PR01438">
    <property type="entry name" value="UNVRSLSTRESS"/>
</dbReference>
<gene>
    <name evidence="3" type="ORF">GRX03_09460</name>
</gene>
<dbReference type="Proteomes" id="UP000466535">
    <property type="component" value="Unassembled WGS sequence"/>
</dbReference>
<proteinExistence type="inferred from homology"/>
<protein>
    <submittedName>
        <fullName evidence="3">Universal stress protein</fullName>
    </submittedName>
</protein>
<dbReference type="SUPFAM" id="SSF52402">
    <property type="entry name" value="Adenine nucleotide alpha hydrolases-like"/>
    <property type="match status" value="1"/>
</dbReference>
<dbReference type="AlphaFoldDB" id="A0A6B0T9B1"/>
<dbReference type="RefSeq" id="WP_159763958.1">
    <property type="nucleotide sequence ID" value="NZ_WUUT01000003.1"/>
</dbReference>
<dbReference type="Pfam" id="PF00582">
    <property type="entry name" value="Usp"/>
    <property type="match status" value="1"/>
</dbReference>
<name>A0A6B0T9B1_9EURY</name>
<evidence type="ECO:0000256" key="1">
    <source>
        <dbReference type="ARBA" id="ARBA00008791"/>
    </source>
</evidence>
<feature type="domain" description="UspA" evidence="2">
    <location>
        <begin position="1"/>
        <end position="141"/>
    </location>
</feature>
<organism evidence="3 4">
    <name type="scientific">Halovenus carboxidivorans</name>
    <dbReference type="NCBI Taxonomy" id="2692199"/>
    <lineage>
        <taxon>Archaea</taxon>
        <taxon>Methanobacteriati</taxon>
        <taxon>Methanobacteriota</taxon>
        <taxon>Stenosarchaea group</taxon>
        <taxon>Halobacteria</taxon>
        <taxon>Halobacteriales</taxon>
        <taxon>Haloarculaceae</taxon>
        <taxon>Halovenus</taxon>
    </lineage>
</organism>
<dbReference type="Gene3D" id="3.40.50.620">
    <property type="entry name" value="HUPs"/>
    <property type="match status" value="1"/>
</dbReference>
<dbReference type="PANTHER" id="PTHR46268:SF6">
    <property type="entry name" value="UNIVERSAL STRESS PROTEIN UP12"/>
    <property type="match status" value="1"/>
</dbReference>
<sequence length="147" mass="15927">MYDEILVPTDGSAGVEQALDHAVALASKFDARIHTIYVLQTPEMADTLEGDELGDILDRLDEAGRQAVEDVRRQARNAGLSDIETAVRRGVPEAEIRAYIDEQEIDLVVMATEGRTGSAREMLGSVTEEVVRSTSAPVLTVNVGEES</sequence>
<dbReference type="InterPro" id="IPR014729">
    <property type="entry name" value="Rossmann-like_a/b/a_fold"/>
</dbReference>
<dbReference type="PANTHER" id="PTHR46268">
    <property type="entry name" value="STRESS RESPONSE PROTEIN NHAX"/>
    <property type="match status" value="1"/>
</dbReference>
<evidence type="ECO:0000259" key="2">
    <source>
        <dbReference type="Pfam" id="PF00582"/>
    </source>
</evidence>
<keyword evidence="4" id="KW-1185">Reference proteome</keyword>